<organism evidence="2 3">
    <name type="scientific">Sitophilus oryzae</name>
    <name type="common">Rice weevil</name>
    <name type="synonym">Curculio oryzae</name>
    <dbReference type="NCBI Taxonomy" id="7048"/>
    <lineage>
        <taxon>Eukaryota</taxon>
        <taxon>Metazoa</taxon>
        <taxon>Ecdysozoa</taxon>
        <taxon>Arthropoda</taxon>
        <taxon>Hexapoda</taxon>
        <taxon>Insecta</taxon>
        <taxon>Pterygota</taxon>
        <taxon>Neoptera</taxon>
        <taxon>Endopterygota</taxon>
        <taxon>Coleoptera</taxon>
        <taxon>Polyphaga</taxon>
        <taxon>Cucujiformia</taxon>
        <taxon>Curculionidae</taxon>
        <taxon>Dryophthorinae</taxon>
        <taxon>Sitophilus</taxon>
    </lineage>
</organism>
<sequence length="154" mass="17719">MPVFLTEGITHLLPKTENPDNPSQYRPITCLPSIYKIFSSCISSTIYTYLVTNNILHEEQKGCKSRAMGSKEQLVIDSVVLEQARHNKRNIFMGYIDYQKAFDSIPHSWLLQVLEIYNVDPKICRFFKTMPSWTTSLNLRSAPSYHNIAKNSNS</sequence>
<accession>A0A6J2XNW2</accession>
<dbReference type="OrthoDB" id="7697409at2759"/>
<dbReference type="Pfam" id="PF00078">
    <property type="entry name" value="RVT_1"/>
    <property type="match status" value="1"/>
</dbReference>
<dbReference type="AlphaFoldDB" id="A0A6J2XNW2"/>
<dbReference type="GeneID" id="115879866"/>
<evidence type="ECO:0000313" key="3">
    <source>
        <dbReference type="RefSeq" id="XP_030752746.1"/>
    </source>
</evidence>
<protein>
    <submittedName>
        <fullName evidence="3">Uncharacterized protein LOC115879866</fullName>
    </submittedName>
</protein>
<dbReference type="InParanoid" id="A0A6J2XNW2"/>
<proteinExistence type="predicted"/>
<evidence type="ECO:0000313" key="2">
    <source>
        <dbReference type="Proteomes" id="UP000504635"/>
    </source>
</evidence>
<name>A0A6J2XNW2_SITOR</name>
<gene>
    <name evidence="3" type="primary">LOC115879866</name>
</gene>
<dbReference type="KEGG" id="soy:115879866"/>
<dbReference type="RefSeq" id="XP_030752746.1">
    <property type="nucleotide sequence ID" value="XM_030896886.1"/>
</dbReference>
<keyword evidence="2" id="KW-1185">Reference proteome</keyword>
<dbReference type="PANTHER" id="PTHR35450:SF2">
    <property type="entry name" value="REVERSE TRANSCRIPTASE DOMAIN-CONTAINING PROTEIN"/>
    <property type="match status" value="1"/>
</dbReference>
<dbReference type="InterPro" id="IPR000477">
    <property type="entry name" value="RT_dom"/>
</dbReference>
<reference evidence="3" key="1">
    <citation type="submission" date="2025-08" db="UniProtKB">
        <authorList>
            <consortium name="RefSeq"/>
        </authorList>
    </citation>
    <scope>IDENTIFICATION</scope>
    <source>
        <tissue evidence="3">Gonads</tissue>
    </source>
</reference>
<dbReference type="PANTHER" id="PTHR35450">
    <property type="entry name" value="REVERSE TRANSCRIPTASE DOMAIN-CONTAINING PROTEIN"/>
    <property type="match status" value="1"/>
</dbReference>
<evidence type="ECO:0000259" key="1">
    <source>
        <dbReference type="Pfam" id="PF00078"/>
    </source>
</evidence>
<dbReference type="Proteomes" id="UP000504635">
    <property type="component" value="Unplaced"/>
</dbReference>
<feature type="domain" description="Reverse transcriptase" evidence="1">
    <location>
        <begin position="17"/>
        <end position="125"/>
    </location>
</feature>